<evidence type="ECO:0000256" key="1">
    <source>
        <dbReference type="SAM" id="MobiDB-lite"/>
    </source>
</evidence>
<reference evidence="2 3" key="1">
    <citation type="submission" date="2020-11" db="EMBL/GenBank/DDBJ databases">
        <authorList>
            <person name="Wallbank WR R."/>
            <person name="Pardo Diaz C."/>
            <person name="Kozak K."/>
            <person name="Martin S."/>
            <person name="Jiggins C."/>
            <person name="Moest M."/>
            <person name="Warren A I."/>
            <person name="Generalovic N T."/>
            <person name="Byers J.R.P. K."/>
            <person name="Montejo-Kovacevich G."/>
            <person name="Yen C E."/>
        </authorList>
    </citation>
    <scope>NUCLEOTIDE SEQUENCE [LARGE SCALE GENOMIC DNA]</scope>
</reference>
<sequence>MHKRELGFQPGTSTNTELLRPQDEYSASHKFMAAQQRHAEAEPRFHKTSSNHTARMTQSFARGMQIRPVRTAGSGTASAYAILHFWLETPQRNKSIPDFPNIKMKLAHGVAARGPRSQHQHSLCQGKRADSRST</sequence>
<dbReference type="AlphaFoldDB" id="A0A7R8YPI6"/>
<accession>A0A7R8YPI6</accession>
<proteinExistence type="predicted"/>
<organism evidence="2 3">
    <name type="scientific">Hermetia illucens</name>
    <name type="common">Black soldier fly</name>
    <dbReference type="NCBI Taxonomy" id="343691"/>
    <lineage>
        <taxon>Eukaryota</taxon>
        <taxon>Metazoa</taxon>
        <taxon>Ecdysozoa</taxon>
        <taxon>Arthropoda</taxon>
        <taxon>Hexapoda</taxon>
        <taxon>Insecta</taxon>
        <taxon>Pterygota</taxon>
        <taxon>Neoptera</taxon>
        <taxon>Endopterygota</taxon>
        <taxon>Diptera</taxon>
        <taxon>Brachycera</taxon>
        <taxon>Stratiomyomorpha</taxon>
        <taxon>Stratiomyidae</taxon>
        <taxon>Hermetiinae</taxon>
        <taxon>Hermetia</taxon>
    </lineage>
</organism>
<evidence type="ECO:0000313" key="2">
    <source>
        <dbReference type="EMBL" id="CAD7080766.1"/>
    </source>
</evidence>
<name>A0A7R8YPI6_HERIL</name>
<gene>
    <name evidence="2" type="ORF">HERILL_LOCUS3904</name>
</gene>
<dbReference type="InParanoid" id="A0A7R8YPI6"/>
<evidence type="ECO:0000313" key="3">
    <source>
        <dbReference type="Proteomes" id="UP000594454"/>
    </source>
</evidence>
<feature type="region of interest" description="Disordered" evidence="1">
    <location>
        <begin position="109"/>
        <end position="134"/>
    </location>
</feature>
<dbReference type="EMBL" id="LR899010">
    <property type="protein sequence ID" value="CAD7080766.1"/>
    <property type="molecule type" value="Genomic_DNA"/>
</dbReference>
<keyword evidence="3" id="KW-1185">Reference proteome</keyword>
<protein>
    <submittedName>
        <fullName evidence="2">Uncharacterized protein</fullName>
    </submittedName>
</protein>
<dbReference type="Proteomes" id="UP000594454">
    <property type="component" value="Chromosome 2"/>
</dbReference>
<feature type="region of interest" description="Disordered" evidence="1">
    <location>
        <begin position="33"/>
        <end position="52"/>
    </location>
</feature>
<feature type="region of interest" description="Disordered" evidence="1">
    <location>
        <begin position="1"/>
        <end position="20"/>
    </location>
</feature>